<name>A0A0A9C5K3_ARUDO</name>
<sequence>MDNSNVSLDISKSNYILPIQRKVRIHSHDIHADNWCFLNSLNNFRPSYIFFTRELHMMQISIICGNIQNIFFCKV</sequence>
<dbReference type="EMBL" id="GBRH01226331">
    <property type="protein sequence ID" value="JAD71564.1"/>
    <property type="molecule type" value="Transcribed_RNA"/>
</dbReference>
<reference evidence="1" key="2">
    <citation type="journal article" date="2015" name="Data Brief">
        <title>Shoot transcriptome of the giant reed, Arundo donax.</title>
        <authorList>
            <person name="Barrero R.A."/>
            <person name="Guerrero F.D."/>
            <person name="Moolhuijzen P."/>
            <person name="Goolsby J.A."/>
            <person name="Tidwell J."/>
            <person name="Bellgard S.E."/>
            <person name="Bellgard M.I."/>
        </authorList>
    </citation>
    <scope>NUCLEOTIDE SEQUENCE</scope>
    <source>
        <tissue evidence="1">Shoot tissue taken approximately 20 cm above the soil surface</tissue>
    </source>
</reference>
<organism evidence="1">
    <name type="scientific">Arundo donax</name>
    <name type="common">Giant reed</name>
    <name type="synonym">Donax arundinaceus</name>
    <dbReference type="NCBI Taxonomy" id="35708"/>
    <lineage>
        <taxon>Eukaryota</taxon>
        <taxon>Viridiplantae</taxon>
        <taxon>Streptophyta</taxon>
        <taxon>Embryophyta</taxon>
        <taxon>Tracheophyta</taxon>
        <taxon>Spermatophyta</taxon>
        <taxon>Magnoliopsida</taxon>
        <taxon>Liliopsida</taxon>
        <taxon>Poales</taxon>
        <taxon>Poaceae</taxon>
        <taxon>PACMAD clade</taxon>
        <taxon>Arundinoideae</taxon>
        <taxon>Arundineae</taxon>
        <taxon>Arundo</taxon>
    </lineage>
</organism>
<accession>A0A0A9C5K3</accession>
<protein>
    <submittedName>
        <fullName evidence="1">Uncharacterized protein</fullName>
    </submittedName>
</protein>
<proteinExistence type="predicted"/>
<reference evidence="1" key="1">
    <citation type="submission" date="2014-09" db="EMBL/GenBank/DDBJ databases">
        <authorList>
            <person name="Magalhaes I.L.F."/>
            <person name="Oliveira U."/>
            <person name="Santos F.R."/>
            <person name="Vidigal T.H.D.A."/>
            <person name="Brescovit A.D."/>
            <person name="Santos A.J."/>
        </authorList>
    </citation>
    <scope>NUCLEOTIDE SEQUENCE</scope>
    <source>
        <tissue evidence="1">Shoot tissue taken approximately 20 cm above the soil surface</tissue>
    </source>
</reference>
<evidence type="ECO:0000313" key="1">
    <source>
        <dbReference type="EMBL" id="JAD71564.1"/>
    </source>
</evidence>
<dbReference type="AlphaFoldDB" id="A0A0A9C5K3"/>